<name>F0WI10_9STRA</name>
<dbReference type="PANTHER" id="PTHR30060:SF0">
    <property type="entry name" value="COILED-COIL PROTEIN (DUF2040)-RELATED"/>
    <property type="match status" value="1"/>
</dbReference>
<sequence length="291" mass="33252">MSFRMQFATKPKKKPSKSEKQFGLFKPFDATKPNGTNNTTSPQSTGNLSPRSLKNRKFTIPVTKSTATHHKRLQEEALAQDPSIFDYDGVYDTIHAPKASSSFQKLSSTQKKPKYINAIMEKAKIREMEHERIRERRLQRERQEEDEEYGGKEKLISASYKRILMERKEWELEDKRLEQQEKAQDVRLRGEEGMAAFYANLTTKNIALGGDVQAATSAYTVKEVDGTTDSTGVKRKLEVKMESETHSPVVDKPVSAEFREEEKPSKEDVIAAAKARFLARKSERRTNTNSL</sequence>
<feature type="domain" description="Nuclear speckle splicing regulatory protein 1 N-terminal" evidence="5">
    <location>
        <begin position="71"/>
        <end position="187"/>
    </location>
</feature>
<keyword evidence="2 3" id="KW-0175">Coiled coil</keyword>
<organism evidence="6">
    <name type="scientific">Albugo laibachii Nc14</name>
    <dbReference type="NCBI Taxonomy" id="890382"/>
    <lineage>
        <taxon>Eukaryota</taxon>
        <taxon>Sar</taxon>
        <taxon>Stramenopiles</taxon>
        <taxon>Oomycota</taxon>
        <taxon>Peronosporomycetes</taxon>
        <taxon>Albuginales</taxon>
        <taxon>Albuginaceae</taxon>
        <taxon>Albugo</taxon>
    </lineage>
</organism>
<evidence type="ECO:0000256" key="4">
    <source>
        <dbReference type="SAM" id="MobiDB-lite"/>
    </source>
</evidence>
<dbReference type="InterPro" id="IPR018612">
    <property type="entry name" value="NSRP1_N"/>
</dbReference>
<evidence type="ECO:0000256" key="3">
    <source>
        <dbReference type="SAM" id="Coils"/>
    </source>
</evidence>
<evidence type="ECO:0000256" key="2">
    <source>
        <dbReference type="ARBA" id="ARBA00023054"/>
    </source>
</evidence>
<dbReference type="EMBL" id="FR824151">
    <property type="protein sequence ID" value="CCA20887.1"/>
    <property type="molecule type" value="Genomic_DNA"/>
</dbReference>
<accession>F0WI10</accession>
<protein>
    <submittedName>
        <fullName evidence="6">Uncharacterized protein AlNc14C106G6217</fullName>
    </submittedName>
</protein>
<dbReference type="HOGENOM" id="CLU_038885_0_0_1"/>
<evidence type="ECO:0000313" key="6">
    <source>
        <dbReference type="EMBL" id="CCA20887.1"/>
    </source>
</evidence>
<feature type="coiled-coil region" evidence="3">
    <location>
        <begin position="128"/>
        <end position="180"/>
    </location>
</feature>
<reference evidence="6" key="2">
    <citation type="submission" date="2011-02" db="EMBL/GenBank/DDBJ databases">
        <authorList>
            <person name="MacLean D."/>
        </authorList>
    </citation>
    <scope>NUCLEOTIDE SEQUENCE</scope>
</reference>
<evidence type="ECO:0000259" key="5">
    <source>
        <dbReference type="Pfam" id="PF09745"/>
    </source>
</evidence>
<comment type="similarity">
    <text evidence="1">Belongs to the NSRP1 family.</text>
</comment>
<dbReference type="GO" id="GO:0000381">
    <property type="term" value="P:regulation of alternative mRNA splicing, via spliceosome"/>
    <property type="evidence" value="ECO:0007669"/>
    <property type="project" value="InterPro"/>
</dbReference>
<dbReference type="Pfam" id="PF09745">
    <property type="entry name" value="NSRP1_N"/>
    <property type="match status" value="1"/>
</dbReference>
<proteinExistence type="inferred from homology"/>
<reference evidence="6" key="1">
    <citation type="journal article" date="2011" name="PLoS Biol.">
        <title>Gene gain and loss during evolution of obligate parasitism in the white rust pathogen of Arabidopsis thaliana.</title>
        <authorList>
            <person name="Kemen E."/>
            <person name="Gardiner A."/>
            <person name="Schultz-Larsen T."/>
            <person name="Kemen A.C."/>
            <person name="Balmuth A.L."/>
            <person name="Robert-Seilaniantz A."/>
            <person name="Bailey K."/>
            <person name="Holub E."/>
            <person name="Studholme D.J."/>
            <person name="Maclean D."/>
            <person name="Jones J.D."/>
        </authorList>
    </citation>
    <scope>NUCLEOTIDE SEQUENCE</scope>
</reference>
<gene>
    <name evidence="6" type="primary">AlNc14C106G6217</name>
    <name evidence="6" type="ORF">ALNC14_070300</name>
</gene>
<dbReference type="PANTHER" id="PTHR30060">
    <property type="entry name" value="INNER MEMBRANE PROTEIN"/>
    <property type="match status" value="1"/>
</dbReference>
<evidence type="ECO:0000256" key="1">
    <source>
        <dbReference type="ARBA" id="ARBA00010126"/>
    </source>
</evidence>
<feature type="region of interest" description="Disordered" evidence="4">
    <location>
        <begin position="1"/>
        <end position="56"/>
    </location>
</feature>
<feature type="compositionally biased region" description="Polar residues" evidence="4">
    <location>
        <begin position="33"/>
        <end position="52"/>
    </location>
</feature>
<dbReference type="AlphaFoldDB" id="F0WI10"/>